<dbReference type="InterPro" id="IPR044893">
    <property type="entry name" value="RNA_pol_Rpb1_clamp_domain"/>
</dbReference>
<evidence type="ECO:0000256" key="3">
    <source>
        <dbReference type="ARBA" id="ARBA00022679"/>
    </source>
</evidence>
<comment type="function">
    <text evidence="1 8">DNA-dependent RNA polymerase catalyzes the transcription of DNA into RNA using the four ribonucleoside triphosphates as substrates.</text>
</comment>
<evidence type="ECO:0000256" key="6">
    <source>
        <dbReference type="ARBA" id="ARBA00023163"/>
    </source>
</evidence>
<evidence type="ECO:0000259" key="10">
    <source>
        <dbReference type="SMART" id="SM00663"/>
    </source>
</evidence>
<dbReference type="SUPFAM" id="SSF64484">
    <property type="entry name" value="beta and beta-prime subunits of DNA dependent RNA-polymerase"/>
    <property type="match status" value="2"/>
</dbReference>
<evidence type="ECO:0000256" key="1">
    <source>
        <dbReference type="ARBA" id="ARBA00004026"/>
    </source>
</evidence>
<evidence type="ECO:0000256" key="8">
    <source>
        <dbReference type="RuleBase" id="RU004279"/>
    </source>
</evidence>
<evidence type="ECO:0000313" key="11">
    <source>
        <dbReference type="EMBL" id="MFC5216607.1"/>
    </source>
</evidence>
<dbReference type="RefSeq" id="WP_380855917.1">
    <property type="nucleotide sequence ID" value="NZ_JBHSKM010000016.1"/>
</dbReference>
<comment type="similarity">
    <text evidence="8">Belongs to the RNA polymerase beta' chain family.</text>
</comment>
<comment type="caution">
    <text evidence="11">The sequence shown here is derived from an EMBL/GenBank/DDBJ whole genome shotgun (WGS) entry which is preliminary data.</text>
</comment>
<evidence type="ECO:0000313" key="12">
    <source>
        <dbReference type="Proteomes" id="UP001596263"/>
    </source>
</evidence>
<dbReference type="PANTHER" id="PTHR19376:SF54">
    <property type="entry name" value="DNA-DIRECTED RNA POLYMERASE SUBUNIT BETA"/>
    <property type="match status" value="1"/>
</dbReference>
<dbReference type="InterPro" id="IPR045867">
    <property type="entry name" value="DNA-dir_RpoC_beta_prime"/>
</dbReference>
<reference evidence="12" key="1">
    <citation type="journal article" date="2019" name="Int. J. Syst. Evol. Microbiol.">
        <title>The Global Catalogue of Microorganisms (GCM) 10K type strain sequencing project: providing services to taxonomists for standard genome sequencing and annotation.</title>
        <authorList>
            <consortium name="The Broad Institute Genomics Platform"/>
            <consortium name="The Broad Institute Genome Sequencing Center for Infectious Disease"/>
            <person name="Wu L."/>
            <person name="Ma J."/>
        </authorList>
    </citation>
    <scope>NUCLEOTIDE SEQUENCE [LARGE SCALE GENOMIC DNA]</scope>
    <source>
        <strain evidence="12">KCTC 42586</strain>
    </source>
</reference>
<gene>
    <name evidence="11" type="ORF">ACFPQ9_22445</name>
</gene>
<dbReference type="Proteomes" id="UP001596263">
    <property type="component" value="Unassembled WGS sequence"/>
</dbReference>
<protein>
    <recommendedName>
        <fullName evidence="8">DNA-directed RNA polymerase subunit</fullName>
        <ecNumber evidence="8">2.7.7.6</ecNumber>
    </recommendedName>
</protein>
<feature type="domain" description="RNA polymerase N-terminal" evidence="10">
    <location>
        <begin position="940"/>
        <end position="1213"/>
    </location>
</feature>
<sequence length="1271" mass="139060">MRSLRDEVGALVSSGRTRADLSAHVRNWRQCPTPYTIENAIRLAAQEGRGDDLHDTVLDEEFRRTRQRLFGVNALRADLHIARTYSLMRRPDLVRYVQVLLLEQRPFGTPESTHVQQQHCREFAEFLQLDRLPHERLDTGLHKVLGRFFTATSPTAPRLAGYQLGEWSCSCGALTGLARRYDHACPCTAVSGHGRITEATPGCPDPTCAGPVDYVVCPTCRTRVTLTNLWRIRRGGADPDDFLIPLTLDLVVEDEQGPVKRARHLLMYLPLPIGLRERNGEIVFHAPTVFWASPSAELWYRRSSGDRFLGLKDTLRYDGRTELRPILEALLRRTLLGYRQGYAQFADELRQDVLAGPPGQTRPLRRRPWTGSEYRSSSEYTRGFWSRLQRVTVRDLALGDLVSRGAVSAQCTVVASPSLQGRAALVNRRLTDPDALSIPTLVQLSTTLPDGTVLTSRPPTVAPEQASSLGREGLITPGRPVRPGQLLVGAASPVTDDETLRTPEERLLYALFGDEALRRTLLNRSLEMSGRRPGHVLAQRISGALATDAIPAVPGRHLRGGGSGTHITVTVAVDQPVQQGDTLDDESGASAVVCGLAGGPSLRRLVGSPDEPDLVVAPDHPWAPPSGETGHTIRIRLAAHGLAVRDTGARSAGVYSAVLDQPLSSGADDTAQMIEPREFRWLLAHGARHVAMEIYGPRGDCPDWRNDLRTALEEGGQALGPPRHRPVTLLDSPARAFRRIDLTLRAARVVPRLEADRIGVRLMTDADVARLSQGEVVSEVFYNMRTRRPWPGGPFCQQIFGQVRENECACGERRRNWDDDATCDACGRVPTMPDERGRRLGHIALPMPVVHSWCLRGPAGARLARSLRLTEEELQQLADCELVLVTDPGPTALTTGQLLSVKEWGATADRPQAAAVTGGQAVNFLLRRAGGAIPPGLSPDTVTFQLLPVLPPDLRPHVFEAHRTIGSDLNSLYGAVLSKSAQLRRLEDLGAPLDVLMGGRRLLQRKVSALLDNGRQPDPTLDENRRPLVSLADSLMARPSSTGTLRDDFLRRPVDYSARARLVIANPPNSGDTVADPAPDTVFLGRDLALHLVEPLLVHLLISTATARQGWEAQEMIKEHAEPAMRLLDAACEQVLVLVALPHGPWPMVALRVRAAEVPALQVRPGLLDVAGWENLGETVRIFSVLTTEALKEATGLLTVDTLRGATSPHRPTTPRSFFDLPCGELGNHIAETALTTGSLPLGTDDGLLLCDPTWLAKRTGDQRLDEPEGG</sequence>
<keyword evidence="12" id="KW-1185">Reference proteome</keyword>
<keyword evidence="5" id="KW-0479">Metal-binding</keyword>
<dbReference type="InterPro" id="IPR007080">
    <property type="entry name" value="RNA_pol_Rpb1_1"/>
</dbReference>
<comment type="catalytic activity">
    <reaction evidence="7 8">
        <text>RNA(n) + a ribonucleoside 5'-triphosphate = RNA(n+1) + diphosphate</text>
        <dbReference type="Rhea" id="RHEA:21248"/>
        <dbReference type="Rhea" id="RHEA-COMP:14527"/>
        <dbReference type="Rhea" id="RHEA-COMP:17342"/>
        <dbReference type="ChEBI" id="CHEBI:33019"/>
        <dbReference type="ChEBI" id="CHEBI:61557"/>
        <dbReference type="ChEBI" id="CHEBI:140395"/>
        <dbReference type="EC" id="2.7.7.6"/>
    </reaction>
</comment>
<dbReference type="EC" id="2.7.7.6" evidence="8"/>
<dbReference type="Pfam" id="PF04997">
    <property type="entry name" value="RNA_pol_Rpb1_1"/>
    <property type="match status" value="2"/>
</dbReference>
<dbReference type="Gene3D" id="4.10.860.120">
    <property type="entry name" value="RNA polymerase II, clamp domain"/>
    <property type="match status" value="1"/>
</dbReference>
<keyword evidence="4 8" id="KW-0548">Nucleotidyltransferase</keyword>
<name>A0ABW0CMY0_STRCD</name>
<dbReference type="PANTHER" id="PTHR19376">
    <property type="entry name" value="DNA-DIRECTED RNA POLYMERASE"/>
    <property type="match status" value="1"/>
</dbReference>
<proteinExistence type="inferred from homology"/>
<accession>A0ABW0CMY0</accession>
<evidence type="ECO:0000256" key="2">
    <source>
        <dbReference type="ARBA" id="ARBA00022478"/>
    </source>
</evidence>
<keyword evidence="3 8" id="KW-0808">Transferase</keyword>
<evidence type="ECO:0000256" key="9">
    <source>
        <dbReference type="SAM" id="MobiDB-lite"/>
    </source>
</evidence>
<feature type="region of interest" description="Disordered" evidence="9">
    <location>
        <begin position="451"/>
        <end position="482"/>
    </location>
</feature>
<evidence type="ECO:0000256" key="4">
    <source>
        <dbReference type="ARBA" id="ARBA00022695"/>
    </source>
</evidence>
<dbReference type="SMART" id="SM00663">
    <property type="entry name" value="RPOLA_N"/>
    <property type="match status" value="1"/>
</dbReference>
<dbReference type="Gene3D" id="2.40.50.150">
    <property type="match status" value="1"/>
</dbReference>
<evidence type="ECO:0000256" key="7">
    <source>
        <dbReference type="ARBA" id="ARBA00048552"/>
    </source>
</evidence>
<keyword evidence="6 8" id="KW-0804">Transcription</keyword>
<dbReference type="EMBL" id="JBHSKM010000016">
    <property type="protein sequence ID" value="MFC5216607.1"/>
    <property type="molecule type" value="Genomic_DNA"/>
</dbReference>
<dbReference type="InterPro" id="IPR006592">
    <property type="entry name" value="RNA_pol_N"/>
</dbReference>
<dbReference type="InterPro" id="IPR014724">
    <property type="entry name" value="RNA_pol_RPB2_OB-fold"/>
</dbReference>
<keyword evidence="2 8" id="KW-0240">DNA-directed RNA polymerase</keyword>
<organism evidence="11 12">
    <name type="scientific">Streptomyces coerulescens</name>
    <dbReference type="NCBI Taxonomy" id="29304"/>
    <lineage>
        <taxon>Bacteria</taxon>
        <taxon>Bacillati</taxon>
        <taxon>Actinomycetota</taxon>
        <taxon>Actinomycetes</taxon>
        <taxon>Kitasatosporales</taxon>
        <taxon>Streptomycetaceae</taxon>
        <taxon>Streptomyces</taxon>
    </lineage>
</organism>
<evidence type="ECO:0000256" key="5">
    <source>
        <dbReference type="ARBA" id="ARBA00022723"/>
    </source>
</evidence>